<dbReference type="Gene3D" id="3.40.50.300">
    <property type="entry name" value="P-loop containing nucleotide triphosphate hydrolases"/>
    <property type="match status" value="1"/>
</dbReference>
<dbReference type="GO" id="GO:0005525">
    <property type="term" value="F:GTP binding"/>
    <property type="evidence" value="ECO:0007669"/>
    <property type="project" value="InterPro"/>
</dbReference>
<dbReference type="SUPFAM" id="SSF52540">
    <property type="entry name" value="P-loop containing nucleoside triphosphate hydrolases"/>
    <property type="match status" value="1"/>
</dbReference>
<dbReference type="OrthoDB" id="5061070at2759"/>
<dbReference type="STRING" id="914234.M2QL90"/>
<sequence>MIDMRSQSDDGSFMSTGGGVGLSDVQYSAGRRKMLDLINRLHSTGAQADIDLPLIAVIGQQSAGKSSLIESISGITLPRASGTCTRCPTECRLSYSEEPWRCIVSLRFTTDANGMTLGTAKNEIFGEPLFDKSQVEERIRRAQRAILNPTTKFRDFLDGPDENVSHSELSFSTNCVCLQISGNDVADLSFCDLPGLIASVGKGCSTSDIDLVKNLVTSYISKPSCIILLTVACETDFENQGAHHLAKTLDPDGKRTMGVLTKPDRIPSGEEDRWLRFVRNEYEALENGWFSVKQPDSRALAEGISWAEARQLEQEYFSMTPSWAKLESQYRQQLGTTSLIERLSAVLSSLITKRLPEVQDELQQLLYDTNDSLRRLPKPPSADALAEILHLLGDFSRDMATHLEGTPDEDGLLQLIRPRQDQFRKAIKATAPDFRPFAKCRGVSEYGDATSEDGLVTLWDGSISDDEFIPQDGRNVIYADEVLARAQKLNPIIEVSLHRAITRELPDHYPYVVTNEYITSVVCKWNVPTQRLFRDVQKRLVEYVKRLINKHFSKYAHGGLQQKVTLIVVQHIAVCEERAQKRIDWLLELEQRPWTRNDHYYSDYKDRFLARYRGARRKIHQSSLATKLEGYKPVKPSVLPHASDFERGVAKVLSGLNEINIAGVKASDLTKLLPTDTLEPALHIMAAVRAYFQVAYKRFSDYIPMALDHELVLGLTRGGGLDQVILQGLGITGADGYRRCQELLQEPPNILALRTELQKRRERLEMANDELMSLSGSL</sequence>
<dbReference type="GO" id="GO:0008017">
    <property type="term" value="F:microtubule binding"/>
    <property type="evidence" value="ECO:0007669"/>
    <property type="project" value="TreeGrafter"/>
</dbReference>
<feature type="domain" description="GED" evidence="3">
    <location>
        <begin position="681"/>
        <end position="778"/>
    </location>
</feature>
<dbReference type="PANTHER" id="PTHR11566">
    <property type="entry name" value="DYNAMIN"/>
    <property type="match status" value="1"/>
</dbReference>
<evidence type="ECO:0000256" key="1">
    <source>
        <dbReference type="ARBA" id="ARBA00022741"/>
    </source>
</evidence>
<dbReference type="EMBL" id="KB445808">
    <property type="protein sequence ID" value="EMD32900.1"/>
    <property type="molecule type" value="Genomic_DNA"/>
</dbReference>
<dbReference type="Proteomes" id="UP000016930">
    <property type="component" value="Unassembled WGS sequence"/>
</dbReference>
<evidence type="ECO:0000313" key="5">
    <source>
        <dbReference type="EMBL" id="EMD32900.1"/>
    </source>
</evidence>
<dbReference type="InterPro" id="IPR001401">
    <property type="entry name" value="Dynamin_GTPase"/>
</dbReference>
<dbReference type="GO" id="GO:0005874">
    <property type="term" value="C:microtubule"/>
    <property type="evidence" value="ECO:0007669"/>
    <property type="project" value="TreeGrafter"/>
</dbReference>
<dbReference type="AlphaFoldDB" id="M2QL90"/>
<proteinExistence type="predicted"/>
<dbReference type="CDD" id="cd08771">
    <property type="entry name" value="DLP_1"/>
    <property type="match status" value="1"/>
</dbReference>
<dbReference type="PROSITE" id="PS51388">
    <property type="entry name" value="GED"/>
    <property type="match status" value="1"/>
</dbReference>
<dbReference type="GO" id="GO:0005737">
    <property type="term" value="C:cytoplasm"/>
    <property type="evidence" value="ECO:0007669"/>
    <property type="project" value="TreeGrafter"/>
</dbReference>
<feature type="domain" description="Dynamin-type G" evidence="4">
    <location>
        <begin position="49"/>
        <end position="356"/>
    </location>
</feature>
<dbReference type="Pfam" id="PF02212">
    <property type="entry name" value="GED"/>
    <property type="match status" value="1"/>
</dbReference>
<dbReference type="InterPro" id="IPR020850">
    <property type="entry name" value="GED_dom"/>
</dbReference>
<name>M2QL90_CERS8</name>
<evidence type="ECO:0008006" key="7">
    <source>
        <dbReference type="Google" id="ProtNLM"/>
    </source>
</evidence>
<dbReference type="InterPro" id="IPR022812">
    <property type="entry name" value="Dynamin"/>
</dbReference>
<dbReference type="Gene3D" id="1.20.120.1240">
    <property type="entry name" value="Dynamin, middle domain"/>
    <property type="match status" value="1"/>
</dbReference>
<reference evidence="5 6" key="1">
    <citation type="journal article" date="2012" name="Proc. Natl. Acad. Sci. U.S.A.">
        <title>Comparative genomics of Ceriporiopsis subvermispora and Phanerochaete chrysosporium provide insight into selective ligninolysis.</title>
        <authorList>
            <person name="Fernandez-Fueyo E."/>
            <person name="Ruiz-Duenas F.J."/>
            <person name="Ferreira P."/>
            <person name="Floudas D."/>
            <person name="Hibbett D.S."/>
            <person name="Canessa P."/>
            <person name="Larrondo L.F."/>
            <person name="James T.Y."/>
            <person name="Seelenfreund D."/>
            <person name="Lobos S."/>
            <person name="Polanco R."/>
            <person name="Tello M."/>
            <person name="Honda Y."/>
            <person name="Watanabe T."/>
            <person name="Watanabe T."/>
            <person name="Ryu J.S."/>
            <person name="Kubicek C.P."/>
            <person name="Schmoll M."/>
            <person name="Gaskell J."/>
            <person name="Hammel K.E."/>
            <person name="St John F.J."/>
            <person name="Vanden Wymelenberg A."/>
            <person name="Sabat G."/>
            <person name="Splinter BonDurant S."/>
            <person name="Syed K."/>
            <person name="Yadav J.S."/>
            <person name="Doddapaneni H."/>
            <person name="Subramanian V."/>
            <person name="Lavin J.L."/>
            <person name="Oguiza J.A."/>
            <person name="Perez G."/>
            <person name="Pisabarro A.G."/>
            <person name="Ramirez L."/>
            <person name="Santoyo F."/>
            <person name="Master E."/>
            <person name="Coutinho P.M."/>
            <person name="Henrissat B."/>
            <person name="Lombard V."/>
            <person name="Magnuson J.K."/>
            <person name="Kuees U."/>
            <person name="Hori C."/>
            <person name="Igarashi K."/>
            <person name="Samejima M."/>
            <person name="Held B.W."/>
            <person name="Barry K.W."/>
            <person name="LaButti K.M."/>
            <person name="Lapidus A."/>
            <person name="Lindquist E.A."/>
            <person name="Lucas S.M."/>
            <person name="Riley R."/>
            <person name="Salamov A.A."/>
            <person name="Hoffmeister D."/>
            <person name="Schwenk D."/>
            <person name="Hadar Y."/>
            <person name="Yarden O."/>
            <person name="de Vries R.P."/>
            <person name="Wiebenga A."/>
            <person name="Stenlid J."/>
            <person name="Eastwood D."/>
            <person name="Grigoriev I.V."/>
            <person name="Berka R.M."/>
            <person name="Blanchette R.A."/>
            <person name="Kersten P."/>
            <person name="Martinez A.T."/>
            <person name="Vicuna R."/>
            <person name="Cullen D."/>
        </authorList>
    </citation>
    <scope>NUCLEOTIDE SEQUENCE [LARGE SCALE GENOMIC DNA]</scope>
    <source>
        <strain evidence="5 6">B</strain>
    </source>
</reference>
<dbReference type="HOGENOM" id="CLU_008964_4_1_1"/>
<evidence type="ECO:0000313" key="6">
    <source>
        <dbReference type="Proteomes" id="UP000016930"/>
    </source>
</evidence>
<dbReference type="Pfam" id="PF00350">
    <property type="entry name" value="Dynamin_N"/>
    <property type="match status" value="1"/>
</dbReference>
<dbReference type="PANTHER" id="PTHR11566:SF131">
    <property type="entry name" value="GTPASE, PUTATIVE (AFU_ORTHOLOGUE AFUA_6G07630)-RELATED"/>
    <property type="match status" value="1"/>
</dbReference>
<keyword evidence="2" id="KW-0342">GTP-binding</keyword>
<dbReference type="GO" id="GO:0003924">
    <property type="term" value="F:GTPase activity"/>
    <property type="evidence" value="ECO:0007669"/>
    <property type="project" value="InterPro"/>
</dbReference>
<dbReference type="GO" id="GO:0031623">
    <property type="term" value="P:receptor internalization"/>
    <property type="evidence" value="ECO:0007669"/>
    <property type="project" value="TreeGrafter"/>
</dbReference>
<accession>M2QL90</accession>
<dbReference type="InterPro" id="IPR003130">
    <property type="entry name" value="GED"/>
</dbReference>
<gene>
    <name evidence="5" type="ORF">CERSUDRAFT_76972</name>
</gene>
<evidence type="ECO:0000256" key="2">
    <source>
        <dbReference type="ARBA" id="ARBA00023134"/>
    </source>
</evidence>
<keyword evidence="6" id="KW-1185">Reference proteome</keyword>
<dbReference type="PROSITE" id="PS51718">
    <property type="entry name" value="G_DYNAMIN_2"/>
    <property type="match status" value="1"/>
</dbReference>
<dbReference type="GO" id="GO:0005886">
    <property type="term" value="C:plasma membrane"/>
    <property type="evidence" value="ECO:0007669"/>
    <property type="project" value="TreeGrafter"/>
</dbReference>
<dbReference type="Pfam" id="PF01031">
    <property type="entry name" value="Dynamin_M"/>
    <property type="match status" value="1"/>
</dbReference>
<keyword evidence="1" id="KW-0547">Nucleotide-binding</keyword>
<dbReference type="InterPro" id="IPR045063">
    <property type="entry name" value="Dynamin_N"/>
</dbReference>
<protein>
    <recommendedName>
        <fullName evidence="7">GED domain-containing protein</fullName>
    </recommendedName>
</protein>
<organism evidence="5 6">
    <name type="scientific">Ceriporiopsis subvermispora (strain B)</name>
    <name type="common">White-rot fungus</name>
    <name type="synonym">Gelatoporia subvermispora</name>
    <dbReference type="NCBI Taxonomy" id="914234"/>
    <lineage>
        <taxon>Eukaryota</taxon>
        <taxon>Fungi</taxon>
        <taxon>Dikarya</taxon>
        <taxon>Basidiomycota</taxon>
        <taxon>Agaricomycotina</taxon>
        <taxon>Agaricomycetes</taxon>
        <taxon>Polyporales</taxon>
        <taxon>Gelatoporiaceae</taxon>
        <taxon>Gelatoporia</taxon>
    </lineage>
</organism>
<dbReference type="PRINTS" id="PR00195">
    <property type="entry name" value="DYNAMIN"/>
</dbReference>
<dbReference type="InterPro" id="IPR030381">
    <property type="entry name" value="G_DYNAMIN_dom"/>
</dbReference>
<dbReference type="SMART" id="SM00053">
    <property type="entry name" value="DYNc"/>
    <property type="match status" value="1"/>
</dbReference>
<evidence type="ECO:0000259" key="3">
    <source>
        <dbReference type="PROSITE" id="PS51388"/>
    </source>
</evidence>
<evidence type="ECO:0000259" key="4">
    <source>
        <dbReference type="PROSITE" id="PS51718"/>
    </source>
</evidence>
<dbReference type="InterPro" id="IPR027417">
    <property type="entry name" value="P-loop_NTPase"/>
</dbReference>
<dbReference type="InterPro" id="IPR000375">
    <property type="entry name" value="Dynamin_stalk"/>
</dbReference>